<gene>
    <name evidence="2" type="ORF">Lbru_2940</name>
</gene>
<dbReference type="PANTHER" id="PTHR43031:SF1">
    <property type="entry name" value="PYRIDINE NUCLEOTIDE-DISULPHIDE OXIDOREDUCTASE"/>
    <property type="match status" value="1"/>
</dbReference>
<dbReference type="SUPFAM" id="SSF52821">
    <property type="entry name" value="Rhodanese/Cell cycle control phosphatase"/>
    <property type="match status" value="1"/>
</dbReference>
<dbReference type="STRING" id="29422.Lbru_2940"/>
<accession>A0A0W0S110</accession>
<feature type="domain" description="Rhodanese" evidence="1">
    <location>
        <begin position="16"/>
        <end position="105"/>
    </location>
</feature>
<dbReference type="Gene3D" id="3.40.250.10">
    <property type="entry name" value="Rhodanese-like domain"/>
    <property type="match status" value="1"/>
</dbReference>
<evidence type="ECO:0000313" key="2">
    <source>
        <dbReference type="EMBL" id="KTC76833.1"/>
    </source>
</evidence>
<protein>
    <submittedName>
        <fullName evidence="2">Rhodanese domain protein</fullName>
    </submittedName>
</protein>
<evidence type="ECO:0000259" key="1">
    <source>
        <dbReference type="PROSITE" id="PS50206"/>
    </source>
</evidence>
<sequence>MTIKTIDAATLKDWLEKKVAVLIDVREPEEHAAENISAAISIPLDTISVKRLPDAGAKKLVFHCKAGKRSMNACEKLVAEDSSLEVFSLEGGIGAWEQAGYPINKR</sequence>
<evidence type="ECO:0000313" key="3">
    <source>
        <dbReference type="Proteomes" id="UP000054742"/>
    </source>
</evidence>
<dbReference type="SMART" id="SM00450">
    <property type="entry name" value="RHOD"/>
    <property type="match status" value="1"/>
</dbReference>
<dbReference type="InterPro" id="IPR050229">
    <property type="entry name" value="GlpE_sulfurtransferase"/>
</dbReference>
<dbReference type="OrthoDB" id="1445766at2"/>
<comment type="caution">
    <text evidence="2">The sequence shown here is derived from an EMBL/GenBank/DDBJ whole genome shotgun (WGS) entry which is preliminary data.</text>
</comment>
<proteinExistence type="predicted"/>
<keyword evidence="3" id="KW-1185">Reference proteome</keyword>
<dbReference type="InterPro" id="IPR036873">
    <property type="entry name" value="Rhodanese-like_dom_sf"/>
</dbReference>
<dbReference type="PROSITE" id="PS50206">
    <property type="entry name" value="RHODANESE_3"/>
    <property type="match status" value="1"/>
</dbReference>
<dbReference type="AlphaFoldDB" id="A0A0W0S110"/>
<dbReference type="Pfam" id="PF00581">
    <property type="entry name" value="Rhodanese"/>
    <property type="match status" value="1"/>
</dbReference>
<dbReference type="RefSeq" id="WP_058442903.1">
    <property type="nucleotide sequence ID" value="NZ_CAAAHU010000012.1"/>
</dbReference>
<reference evidence="2 3" key="1">
    <citation type="submission" date="2015-11" db="EMBL/GenBank/DDBJ databases">
        <title>Genomic analysis of 38 Legionella species identifies large and diverse effector repertoires.</title>
        <authorList>
            <person name="Burstein D."/>
            <person name="Amaro F."/>
            <person name="Zusman T."/>
            <person name="Lifshitz Z."/>
            <person name="Cohen O."/>
            <person name="Gilbert J.A."/>
            <person name="Pupko T."/>
            <person name="Shuman H.A."/>
            <person name="Segal G."/>
        </authorList>
    </citation>
    <scope>NUCLEOTIDE SEQUENCE [LARGE SCALE GENOMIC DNA]</scope>
    <source>
        <strain evidence="2 3">ATCC 43878</strain>
    </source>
</reference>
<dbReference type="InterPro" id="IPR001763">
    <property type="entry name" value="Rhodanese-like_dom"/>
</dbReference>
<dbReference type="Proteomes" id="UP000054742">
    <property type="component" value="Unassembled WGS sequence"/>
</dbReference>
<dbReference type="PANTHER" id="PTHR43031">
    <property type="entry name" value="FAD-DEPENDENT OXIDOREDUCTASE"/>
    <property type="match status" value="1"/>
</dbReference>
<dbReference type="PATRIC" id="fig|29422.6.peg.3116"/>
<name>A0A0W0S110_9GAMM</name>
<dbReference type="EMBL" id="LNXV01000036">
    <property type="protein sequence ID" value="KTC76833.1"/>
    <property type="molecule type" value="Genomic_DNA"/>
</dbReference>
<organism evidence="2 3">
    <name type="scientific">Legionella brunensis</name>
    <dbReference type="NCBI Taxonomy" id="29422"/>
    <lineage>
        <taxon>Bacteria</taxon>
        <taxon>Pseudomonadati</taxon>
        <taxon>Pseudomonadota</taxon>
        <taxon>Gammaproteobacteria</taxon>
        <taxon>Legionellales</taxon>
        <taxon>Legionellaceae</taxon>
        <taxon>Legionella</taxon>
    </lineage>
</organism>